<evidence type="ECO:0000259" key="5">
    <source>
        <dbReference type="Pfam" id="PF01266"/>
    </source>
</evidence>
<dbReference type="InterPro" id="IPR006076">
    <property type="entry name" value="FAD-dep_OxRdtase"/>
</dbReference>
<dbReference type="Gene3D" id="3.30.9.10">
    <property type="entry name" value="D-Amino Acid Oxidase, subunit A, domain 2"/>
    <property type="match status" value="1"/>
</dbReference>
<dbReference type="GO" id="GO:0005737">
    <property type="term" value="C:cytoplasm"/>
    <property type="evidence" value="ECO:0007669"/>
    <property type="project" value="TreeGrafter"/>
</dbReference>
<evidence type="ECO:0000313" key="6">
    <source>
        <dbReference type="EMBL" id="STP29316.1"/>
    </source>
</evidence>
<proteinExistence type="inferred from homology"/>
<dbReference type="InterPro" id="IPR036188">
    <property type="entry name" value="FAD/NAD-bd_sf"/>
</dbReference>
<dbReference type="EMBL" id="UGIF01000002">
    <property type="protein sequence ID" value="STP29316.1"/>
    <property type="molecule type" value="Genomic_DNA"/>
</dbReference>
<dbReference type="SUPFAM" id="SSF54373">
    <property type="entry name" value="FAD-linked reductases, C-terminal domain"/>
    <property type="match status" value="1"/>
</dbReference>
<dbReference type="Gene3D" id="3.50.50.60">
    <property type="entry name" value="FAD/NAD(P)-binding domain"/>
    <property type="match status" value="1"/>
</dbReference>
<evidence type="ECO:0000256" key="1">
    <source>
        <dbReference type="ARBA" id="ARBA00001974"/>
    </source>
</evidence>
<dbReference type="AlphaFoldDB" id="A0A377KJR0"/>
<dbReference type="PANTHER" id="PTHR13847:SF286">
    <property type="entry name" value="D-AMINO ACID DEHYDROGENASE"/>
    <property type="match status" value="1"/>
</dbReference>
<evidence type="ECO:0000313" key="7">
    <source>
        <dbReference type="Proteomes" id="UP000254070"/>
    </source>
</evidence>
<accession>A0A377KJR0</accession>
<keyword evidence="3" id="KW-0285">Flavoprotein</keyword>
<comment type="similarity">
    <text evidence="2">Belongs to the DadA oxidoreductase family.</text>
</comment>
<protein>
    <submittedName>
        <fullName evidence="6">DadA family oxidoreductase</fullName>
        <ecNumber evidence="6">1.4.3.19</ecNumber>
    </submittedName>
</protein>
<comment type="cofactor">
    <cofactor evidence="1">
        <name>FAD</name>
        <dbReference type="ChEBI" id="CHEBI:57692"/>
    </cofactor>
</comment>
<evidence type="ECO:0000256" key="4">
    <source>
        <dbReference type="ARBA" id="ARBA00023002"/>
    </source>
</evidence>
<keyword evidence="4 6" id="KW-0560">Oxidoreductase</keyword>
<dbReference type="SUPFAM" id="SSF51905">
    <property type="entry name" value="FAD/NAD(P)-binding domain"/>
    <property type="match status" value="1"/>
</dbReference>
<dbReference type="RefSeq" id="WP_115235165.1">
    <property type="nucleotide sequence ID" value="NZ_UGIF01000002.1"/>
</dbReference>
<name>A0A377KJR0_9ENTE</name>
<dbReference type="EC" id="1.4.3.19" evidence="6"/>
<dbReference type="PANTHER" id="PTHR13847">
    <property type="entry name" value="SARCOSINE DEHYDROGENASE-RELATED"/>
    <property type="match status" value="1"/>
</dbReference>
<evidence type="ECO:0000256" key="2">
    <source>
        <dbReference type="ARBA" id="ARBA00009410"/>
    </source>
</evidence>
<reference evidence="6 7" key="1">
    <citation type="submission" date="2018-06" db="EMBL/GenBank/DDBJ databases">
        <authorList>
            <consortium name="Pathogen Informatics"/>
            <person name="Doyle S."/>
        </authorList>
    </citation>
    <scope>NUCLEOTIDE SEQUENCE [LARGE SCALE GENOMIC DNA]</scope>
    <source>
        <strain evidence="6 7">NCTC8129</strain>
    </source>
</reference>
<sequence>MEKIAIIGGGIIGMTLANYLDTTKFEIVLYDHGVGQATKASAGIISPWLSKRRNKKWYHLAKDGAAFFPKLVQDFSLGQSIYAQSGTIILRKTEQLAELADLAEERKKEAPEIGKIRLLKPEETSALLPLLKRMPALYISGGGKLDGKTFLNELSKRLTHKGIKQLHEKAHLKRAQDAWVIESESGKQNFDRVILSPGPALKTLLAPLGYQTDIRPQKGQLVVFDTASSQSQDWPVAMLDGEADLIPFTDGKILLGATHENTGGWDLTPTEEAYRQLSENAASFLEEPQKLFAQSHHLQVGTRAYTSDFAPFFGPLPDDAGLLVASGLGSSGLTTGPFIGYLLAMYLNTGSWQGADYQKEIHTYIKINQ</sequence>
<dbReference type="Proteomes" id="UP000254070">
    <property type="component" value="Unassembled WGS sequence"/>
</dbReference>
<dbReference type="Pfam" id="PF01266">
    <property type="entry name" value="DAO"/>
    <property type="match status" value="1"/>
</dbReference>
<organism evidence="6 7">
    <name type="scientific">Enterococcus durans</name>
    <dbReference type="NCBI Taxonomy" id="53345"/>
    <lineage>
        <taxon>Bacteria</taxon>
        <taxon>Bacillati</taxon>
        <taxon>Bacillota</taxon>
        <taxon>Bacilli</taxon>
        <taxon>Lactobacillales</taxon>
        <taxon>Enterococcaceae</taxon>
        <taxon>Enterococcus</taxon>
    </lineage>
</organism>
<evidence type="ECO:0000256" key="3">
    <source>
        <dbReference type="ARBA" id="ARBA00022630"/>
    </source>
</evidence>
<gene>
    <name evidence="6" type="primary">thiO</name>
    <name evidence="6" type="ORF">NCTC8129_01512</name>
</gene>
<dbReference type="GO" id="GO:0043799">
    <property type="term" value="F:glycine oxidase activity"/>
    <property type="evidence" value="ECO:0007669"/>
    <property type="project" value="UniProtKB-EC"/>
</dbReference>
<feature type="domain" description="FAD dependent oxidoreductase" evidence="5">
    <location>
        <begin position="3"/>
        <end position="344"/>
    </location>
</feature>